<protein>
    <submittedName>
        <fullName evidence="1">Uncharacterized protein</fullName>
    </submittedName>
</protein>
<reference evidence="1" key="1">
    <citation type="journal article" date="2015" name="Nature">
        <title>Complex archaea that bridge the gap between prokaryotes and eukaryotes.</title>
        <authorList>
            <person name="Spang A."/>
            <person name="Saw J.H."/>
            <person name="Jorgensen S.L."/>
            <person name="Zaremba-Niedzwiedzka K."/>
            <person name="Martijn J."/>
            <person name="Lind A.E."/>
            <person name="van Eijk R."/>
            <person name="Schleper C."/>
            <person name="Guy L."/>
            <person name="Ettema T.J."/>
        </authorList>
    </citation>
    <scope>NUCLEOTIDE SEQUENCE</scope>
</reference>
<organism evidence="1">
    <name type="scientific">marine sediment metagenome</name>
    <dbReference type="NCBI Taxonomy" id="412755"/>
    <lineage>
        <taxon>unclassified sequences</taxon>
        <taxon>metagenomes</taxon>
        <taxon>ecological metagenomes</taxon>
    </lineage>
</organism>
<name>A0A0F9CIY4_9ZZZZ</name>
<evidence type="ECO:0000313" key="1">
    <source>
        <dbReference type="EMBL" id="KKL05671.1"/>
    </source>
</evidence>
<accession>A0A0F9CIY4</accession>
<comment type="caution">
    <text evidence="1">The sequence shown here is derived from an EMBL/GenBank/DDBJ whole genome shotgun (WGS) entry which is preliminary data.</text>
</comment>
<dbReference type="EMBL" id="LAZR01044017">
    <property type="protein sequence ID" value="KKL05671.1"/>
    <property type="molecule type" value="Genomic_DNA"/>
</dbReference>
<proteinExistence type="predicted"/>
<sequence>MKKIEHDWQHEMFEIYGAAMEELLRELRTEVATSVFHTLTKRVDDLKVKYEKGQLEVDSGIVSYAFEEKENRGYKENA</sequence>
<dbReference type="AlphaFoldDB" id="A0A0F9CIY4"/>
<gene>
    <name evidence="1" type="ORF">LCGC14_2603700</name>
</gene>